<evidence type="ECO:0000256" key="7">
    <source>
        <dbReference type="ARBA" id="ARBA00023180"/>
    </source>
</evidence>
<keyword evidence="13" id="KW-1185">Reference proteome</keyword>
<feature type="region of interest" description="Disordered" evidence="9">
    <location>
        <begin position="1070"/>
        <end position="1097"/>
    </location>
</feature>
<feature type="region of interest" description="Disordered" evidence="9">
    <location>
        <begin position="798"/>
        <end position="888"/>
    </location>
</feature>
<dbReference type="InterPro" id="IPR015919">
    <property type="entry name" value="Cadherin-like_sf"/>
</dbReference>
<dbReference type="GeneID" id="118262912"/>
<dbReference type="SUPFAM" id="SSF49313">
    <property type="entry name" value="Cadherin-like"/>
    <property type="match status" value="4"/>
</dbReference>
<evidence type="ECO:0000259" key="12">
    <source>
        <dbReference type="PROSITE" id="PS50268"/>
    </source>
</evidence>
<dbReference type="PROSITE" id="PS50268">
    <property type="entry name" value="CADHERIN_2"/>
    <property type="match status" value="3"/>
</dbReference>
<evidence type="ECO:0000256" key="2">
    <source>
        <dbReference type="ARBA" id="ARBA00022692"/>
    </source>
</evidence>
<feature type="compositionally biased region" description="Basic and acidic residues" evidence="9">
    <location>
        <begin position="871"/>
        <end position="888"/>
    </location>
</feature>
<dbReference type="PROSITE" id="PS00232">
    <property type="entry name" value="CADHERIN_1"/>
    <property type="match status" value="1"/>
</dbReference>
<dbReference type="FunFam" id="2.60.40.60:FF:000262">
    <property type="entry name" value="protocadherin-23 isoform X2"/>
    <property type="match status" value="1"/>
</dbReference>
<feature type="compositionally biased region" description="Basic and acidic residues" evidence="9">
    <location>
        <begin position="810"/>
        <end position="828"/>
    </location>
</feature>
<name>A0A9R0CVB2_SPOFR</name>
<dbReference type="PRINTS" id="PR00205">
    <property type="entry name" value="CADHERIN"/>
</dbReference>
<protein>
    <submittedName>
        <fullName evidence="14">Protocadherin-16 isoform X1</fullName>
    </submittedName>
</protein>
<dbReference type="InterPro" id="IPR050174">
    <property type="entry name" value="Protocadherin/Cadherin-CA"/>
</dbReference>
<evidence type="ECO:0000256" key="1">
    <source>
        <dbReference type="ARBA" id="ARBA00004167"/>
    </source>
</evidence>
<dbReference type="PANTHER" id="PTHR24028:SF339">
    <property type="entry name" value="CADHERIN DOMAIN-CONTAINING PROTEIN"/>
    <property type="match status" value="1"/>
</dbReference>
<keyword evidence="2 10" id="KW-0812">Transmembrane</keyword>
<evidence type="ECO:0000256" key="4">
    <source>
        <dbReference type="ARBA" id="ARBA00022837"/>
    </source>
</evidence>
<feature type="domain" description="Cadherin" evidence="12">
    <location>
        <begin position="79"/>
        <end position="176"/>
    </location>
</feature>
<feature type="region of interest" description="Disordered" evidence="9">
    <location>
        <begin position="727"/>
        <end position="763"/>
    </location>
</feature>
<evidence type="ECO:0000256" key="10">
    <source>
        <dbReference type="SAM" id="Phobius"/>
    </source>
</evidence>
<gene>
    <name evidence="14" type="primary">LOC118262912</name>
</gene>
<keyword evidence="7" id="KW-0325">Glycoprotein</keyword>
<keyword evidence="5 10" id="KW-1133">Transmembrane helix</keyword>
<dbReference type="GO" id="GO:0005886">
    <property type="term" value="C:plasma membrane"/>
    <property type="evidence" value="ECO:0007669"/>
    <property type="project" value="InterPro"/>
</dbReference>
<feature type="compositionally biased region" description="Polar residues" evidence="9">
    <location>
        <begin position="664"/>
        <end position="678"/>
    </location>
</feature>
<accession>A0A9R0CVB2</accession>
<evidence type="ECO:0000256" key="11">
    <source>
        <dbReference type="SAM" id="SignalP"/>
    </source>
</evidence>
<feature type="signal peptide" evidence="11">
    <location>
        <begin position="1"/>
        <end position="19"/>
    </location>
</feature>
<dbReference type="CDD" id="cd11304">
    <property type="entry name" value="Cadherin_repeat"/>
    <property type="match status" value="4"/>
</dbReference>
<evidence type="ECO:0000256" key="6">
    <source>
        <dbReference type="ARBA" id="ARBA00023136"/>
    </source>
</evidence>
<feature type="domain" description="Cadherin" evidence="12">
    <location>
        <begin position="285"/>
        <end position="494"/>
    </location>
</feature>
<sequence length="1149" mass="122121">MRALTLCLALLSLAHHGHAQGRLSWRVGEGEPSAAPAPAATVAAIALSIKSRAHTERLGAIQDSRCYLMNGGAVESFFISEDTPVGSVIGTLSVNGDPAEEQGDISLRLQEKGAAVGIAAGTKNLTLLRALDREEKRGPSNVYVNVRCDRRRTTDPSFIIPVSVRVWDVNDNAPQWVGAPYRVRLSELTAPGTRVAVGARALDADQPGPHATIHYSVLPGPNHEYLGFSNELDSVLVVKKPLDYETLNNFTVTLRAQDAGTPPLHNDTVLQVQVLDADDQNPKFTHEHYTATLPEDAKEGTILETSPGPISAADQDVGINAPLQYSATGDNGRLLVVDKDTGQVTATKQLIEELSQPITIVIKATQVDNSDRYALATLSVARAVARGGGVRFRRRQYSAAVSEAAPPGHTLLTLHTAPPPAHLTHNNLQFYVSDRSFLDKFAINSAGEVVLRRPLDYETADSYHYQVMVTDGVSNDTASINITVLNVNEWEPRFRYPQYEFRVEEDPQDDVELLPVGKLDVFDGDKRDTVTLSLRGSGADMLYVNASGDMFLRGAALRSLNSSVLHVVATAVDSGAPPRQTSVPVTVHLSERLLQAGGGAGSVASAGGAGPVMAVFACALAALALLVCALLGYIYRVRRRSKRSAGGSGPGYVTHEKPLADPITPTSHPTSAASNTHVAGSTGATGAAGTLPTSGSTGALRPAGSSGSLLSVSAGASTILANSTSSLDLQQEQQNATQGAQPNSVSSGRQSGRGGRARVSPAAAVSQMSDHLCARAAGGRSGVAWPAATIPARVKKLSWDDAAPAHTHRGRADGRDQPRGGRPHEPHRLLLTGAAPPTDATSDHDAGTKTYPEMSDTKPAQDSCKYNQGDNDSKSEKKVLHDRYAESEHKSNIGNAMTSSNVASMNNVPLPGSTTKHYYPASPAKTDPLTAALNTVGVPVYSNPVPESYLFASHHDPAHYYIPGLSEPSSPSNYPTMLMPHPGHPSHAIVFDNESRPPRNRPIPTHILVTASKNKRTKHLKPPSNSKLKTKPVTILTPVTFPVQSTSQSALFHPTSNYAAPMPTSHVRHPAAGHAPTKQNEPISTITGTHYSTPPSAPMLLEEDPAPLCASSLPPAYATIDPKKLRAMHIRPAVFKRGAVSNNRQYQLL</sequence>
<feature type="compositionally biased region" description="Low complexity" evidence="9">
    <location>
        <begin position="679"/>
        <end position="704"/>
    </location>
</feature>
<keyword evidence="4 8" id="KW-0106">Calcium</keyword>
<organism evidence="13 14">
    <name type="scientific">Spodoptera frugiperda</name>
    <name type="common">Fall armyworm</name>
    <dbReference type="NCBI Taxonomy" id="7108"/>
    <lineage>
        <taxon>Eukaryota</taxon>
        <taxon>Metazoa</taxon>
        <taxon>Ecdysozoa</taxon>
        <taxon>Arthropoda</taxon>
        <taxon>Hexapoda</taxon>
        <taxon>Insecta</taxon>
        <taxon>Pterygota</taxon>
        <taxon>Neoptera</taxon>
        <taxon>Endopterygota</taxon>
        <taxon>Lepidoptera</taxon>
        <taxon>Glossata</taxon>
        <taxon>Ditrysia</taxon>
        <taxon>Noctuoidea</taxon>
        <taxon>Noctuidae</taxon>
        <taxon>Amphipyrinae</taxon>
        <taxon>Spodoptera</taxon>
    </lineage>
</organism>
<evidence type="ECO:0000256" key="3">
    <source>
        <dbReference type="ARBA" id="ARBA00022737"/>
    </source>
</evidence>
<dbReference type="Gene3D" id="2.60.40.60">
    <property type="entry name" value="Cadherins"/>
    <property type="match status" value="5"/>
</dbReference>
<dbReference type="AlphaFoldDB" id="A0A9R0CVB2"/>
<dbReference type="GO" id="GO:0005509">
    <property type="term" value="F:calcium ion binding"/>
    <property type="evidence" value="ECO:0007669"/>
    <property type="project" value="UniProtKB-UniRule"/>
</dbReference>
<feature type="region of interest" description="Disordered" evidence="9">
    <location>
        <begin position="642"/>
        <end position="704"/>
    </location>
</feature>
<dbReference type="SMART" id="SM00112">
    <property type="entry name" value="CA"/>
    <property type="match status" value="4"/>
</dbReference>
<comment type="subcellular location">
    <subcellularLocation>
        <location evidence="1">Membrane</location>
        <topology evidence="1">Single-pass membrane protein</topology>
    </subcellularLocation>
</comment>
<dbReference type="Proteomes" id="UP000829999">
    <property type="component" value="Chromosome 12"/>
</dbReference>
<dbReference type="Pfam" id="PF00028">
    <property type="entry name" value="Cadherin"/>
    <property type="match status" value="2"/>
</dbReference>
<feature type="compositionally biased region" description="Polar residues" evidence="9">
    <location>
        <begin position="858"/>
        <end position="870"/>
    </location>
</feature>
<dbReference type="CTD" id="43033"/>
<feature type="compositionally biased region" description="Polar residues" evidence="9">
    <location>
        <begin position="1077"/>
        <end position="1094"/>
    </location>
</feature>
<evidence type="ECO:0000256" key="8">
    <source>
        <dbReference type="PROSITE-ProRule" id="PRU00043"/>
    </source>
</evidence>
<keyword evidence="11" id="KW-0732">Signal</keyword>
<dbReference type="PANTHER" id="PTHR24028">
    <property type="entry name" value="CADHERIN-87A"/>
    <property type="match status" value="1"/>
</dbReference>
<evidence type="ECO:0000256" key="9">
    <source>
        <dbReference type="SAM" id="MobiDB-lite"/>
    </source>
</evidence>
<reference evidence="14" key="1">
    <citation type="submission" date="2025-08" db="UniProtKB">
        <authorList>
            <consortium name="RefSeq"/>
        </authorList>
    </citation>
    <scope>IDENTIFICATION</scope>
    <source>
        <tissue evidence="14">Whole larval tissue</tissue>
    </source>
</reference>
<feature type="domain" description="Cadherin" evidence="12">
    <location>
        <begin position="177"/>
        <end position="284"/>
    </location>
</feature>
<dbReference type="GO" id="GO:0007156">
    <property type="term" value="P:homophilic cell adhesion via plasma membrane adhesion molecules"/>
    <property type="evidence" value="ECO:0007669"/>
    <property type="project" value="InterPro"/>
</dbReference>
<dbReference type="InterPro" id="IPR002126">
    <property type="entry name" value="Cadherin-like_dom"/>
</dbReference>
<dbReference type="OrthoDB" id="6250271at2759"/>
<keyword evidence="6 10" id="KW-0472">Membrane</keyword>
<feature type="compositionally biased region" description="Low complexity" evidence="9">
    <location>
        <begin position="730"/>
        <end position="750"/>
    </location>
</feature>
<feature type="transmembrane region" description="Helical" evidence="10">
    <location>
        <begin position="612"/>
        <end position="635"/>
    </location>
</feature>
<dbReference type="RefSeq" id="XP_035430467.2">
    <property type="nucleotide sequence ID" value="XM_035574574.2"/>
</dbReference>
<evidence type="ECO:0000313" key="13">
    <source>
        <dbReference type="Proteomes" id="UP000829999"/>
    </source>
</evidence>
<dbReference type="InterPro" id="IPR020894">
    <property type="entry name" value="Cadherin_CS"/>
</dbReference>
<keyword evidence="3" id="KW-0677">Repeat</keyword>
<evidence type="ECO:0000313" key="14">
    <source>
        <dbReference type="RefSeq" id="XP_035430467.2"/>
    </source>
</evidence>
<proteinExistence type="predicted"/>
<feature type="chain" id="PRO_5040196592" evidence="11">
    <location>
        <begin position="20"/>
        <end position="1149"/>
    </location>
</feature>
<evidence type="ECO:0000256" key="5">
    <source>
        <dbReference type="ARBA" id="ARBA00022989"/>
    </source>
</evidence>